<evidence type="ECO:0000313" key="2">
    <source>
        <dbReference type="Proteomes" id="UP001303285"/>
    </source>
</evidence>
<proteinExistence type="predicted"/>
<protein>
    <submittedName>
        <fullName evidence="1">Uncharacterized protein</fullName>
    </submittedName>
</protein>
<sequence length="83" mass="8847">MVRIGISFGWLEEDVGAGLPSPLMMNDICDSLRGVAIPAPTHANFCPSLVISGHICLFLLSPGKTSADFMATVIDFITGYECD</sequence>
<reference evidence="1 2" key="1">
    <citation type="submission" date="2023-12" db="EMBL/GenBank/DDBJ databases">
        <title>Baltic Sea Cyanobacteria.</title>
        <authorList>
            <person name="Delbaje E."/>
            <person name="Fewer D.P."/>
            <person name="Shishido T.K."/>
        </authorList>
    </citation>
    <scope>NUCLEOTIDE SEQUENCE [LARGE SCALE GENOMIC DNA]</scope>
    <source>
        <strain evidence="1 2">UHCC 0060</strain>
    </source>
</reference>
<comment type="caution">
    <text evidence="1">The sequence shown here is derived from an EMBL/GenBank/DDBJ whole genome shotgun (WGS) entry which is preliminary data.</text>
</comment>
<accession>A0ABU5UXH5</accession>
<dbReference type="RefSeq" id="WP_144360562.1">
    <property type="nucleotide sequence ID" value="NZ_JAYGHK010000112.1"/>
</dbReference>
<organism evidence="1 2">
    <name type="scientific">Nodularia spumigena UHCC 0060</name>
    <dbReference type="NCBI Taxonomy" id="3110300"/>
    <lineage>
        <taxon>Bacteria</taxon>
        <taxon>Bacillati</taxon>
        <taxon>Cyanobacteriota</taxon>
        <taxon>Cyanophyceae</taxon>
        <taxon>Nostocales</taxon>
        <taxon>Nodulariaceae</taxon>
        <taxon>Nodularia</taxon>
    </lineage>
</organism>
<evidence type="ECO:0000313" key="1">
    <source>
        <dbReference type="EMBL" id="MEA5610533.1"/>
    </source>
</evidence>
<gene>
    <name evidence="1" type="ORF">VB695_21075</name>
</gene>
<keyword evidence="2" id="KW-1185">Reference proteome</keyword>
<name>A0ABU5UXH5_NODSP</name>
<dbReference type="GeneID" id="78019997"/>
<dbReference type="Proteomes" id="UP001303285">
    <property type="component" value="Unassembled WGS sequence"/>
</dbReference>
<dbReference type="EMBL" id="JAYGHK010000112">
    <property type="protein sequence ID" value="MEA5610533.1"/>
    <property type="molecule type" value="Genomic_DNA"/>
</dbReference>